<dbReference type="GO" id="GO:0004177">
    <property type="term" value="F:aminopeptidase activity"/>
    <property type="evidence" value="ECO:0007669"/>
    <property type="project" value="UniProtKB-KW"/>
</dbReference>
<evidence type="ECO:0000256" key="2">
    <source>
        <dbReference type="ARBA" id="ARBA00022670"/>
    </source>
</evidence>
<keyword evidence="5" id="KW-0378">Hydrolase</keyword>
<dbReference type="SUPFAM" id="SSF52025">
    <property type="entry name" value="PA domain"/>
    <property type="match status" value="1"/>
</dbReference>
<dbReference type="CDD" id="cd04821">
    <property type="entry name" value="PA_M28_1_2"/>
    <property type="match status" value="1"/>
</dbReference>
<comment type="caution">
    <text evidence="8">The sequence shown here is derived from an EMBL/GenBank/DDBJ whole genome shotgun (WGS) entry which is preliminary data.</text>
</comment>
<name>K1LC08_CECL9</name>
<dbReference type="GO" id="GO:0046872">
    <property type="term" value="F:metal ion binding"/>
    <property type="evidence" value="ECO:0007669"/>
    <property type="project" value="UniProtKB-KW"/>
</dbReference>
<evidence type="ECO:0000313" key="8">
    <source>
        <dbReference type="EMBL" id="EKB49737.1"/>
    </source>
</evidence>
<evidence type="ECO:0000313" key="9">
    <source>
        <dbReference type="Proteomes" id="UP000004478"/>
    </source>
</evidence>
<evidence type="ECO:0000256" key="3">
    <source>
        <dbReference type="ARBA" id="ARBA00022723"/>
    </source>
</evidence>
<dbReference type="Gene3D" id="3.40.630.10">
    <property type="entry name" value="Zn peptidases"/>
    <property type="match status" value="1"/>
</dbReference>
<dbReference type="RefSeq" id="WP_009184678.1">
    <property type="nucleotide sequence ID" value="NZ_AMGM01000019.1"/>
</dbReference>
<reference evidence="8 9" key="1">
    <citation type="journal article" date="2012" name="J. Bacteriol.">
        <title>Draft Genome Sequence of Cecembia lonarensis Strain LW9T, Isolated from Lonar Lake, a Haloalkaline Lake in India.</title>
        <authorList>
            <person name="Shivaji S."/>
            <person name="Ara S."/>
            <person name="Singh A."/>
            <person name="Pinnaka A.K."/>
        </authorList>
    </citation>
    <scope>NUCLEOTIDE SEQUENCE [LARGE SCALE GENOMIC DNA]</scope>
    <source>
        <strain evidence="8 9">LW9</strain>
    </source>
</reference>
<evidence type="ECO:0000259" key="7">
    <source>
        <dbReference type="Pfam" id="PF04389"/>
    </source>
</evidence>
<accession>K1LC08</accession>
<dbReference type="OrthoDB" id="1521787at2"/>
<dbReference type="InterPro" id="IPR007484">
    <property type="entry name" value="Peptidase_M28"/>
</dbReference>
<keyword evidence="1 8" id="KW-0031">Aminopeptidase</keyword>
<protein>
    <submittedName>
        <fullName evidence="8">Putative aminopeptidase, Iap family</fullName>
    </submittedName>
</protein>
<evidence type="ECO:0000256" key="5">
    <source>
        <dbReference type="ARBA" id="ARBA00022801"/>
    </source>
</evidence>
<keyword evidence="4" id="KW-0732">Signal</keyword>
<dbReference type="EMBL" id="AMGM01000019">
    <property type="protein sequence ID" value="EKB49737.1"/>
    <property type="molecule type" value="Genomic_DNA"/>
</dbReference>
<keyword evidence="9" id="KW-1185">Reference proteome</keyword>
<keyword evidence="2" id="KW-0645">Protease</keyword>
<gene>
    <name evidence="8" type="ORF">B879_01644</name>
</gene>
<feature type="domain" description="Peptidase M28" evidence="7">
    <location>
        <begin position="300"/>
        <end position="513"/>
    </location>
</feature>
<sequence length="549" mass="62056">MFNSKFTKVPLIFSAYLFFLACAEKESQEFSFKVEDFEPHVIALSSDEFMGRMPFSEGETLTLNYLEEQFRNLGFQPGNGDSYFQEVPMMSITSRPEENMRIRHQDGELSLQGFRDYVIWTQRTDQKVSFEDAEIVFAGYGIVAPEYGWNDYENLDVEGKIVMVMVNDPGFGKDETDLFRGNTMTYYGRWTYKFEEAARQGALGTLIIHDTGPAGYGFNVVQNGWNSPKLYLDSRGKEKYNPVFEGWVTLPIAKHLFTLAGLDGDAWMEKASLPDFQPIPLEIKASSEISVEVNYDQSKNAIALIEGSKRPDEYLIYTAHWDHLGIGKADETGDSIYNGALDNASGVAALLALGKGFQSDPPERSVVLLMVTAEEQGLWGSAYYAENPIFPKEKTVANINIDGVNHIGKMRDVSVIGVGQSDLEDLLDDELQKLGRYSAPEPTPSAGYYYRSDHFNFAKIGIPALYFGTGIDHVELGKAYGLERQMDFTLNHYHKPSDKYIPGEWDLEAALDEIKLYYQVGLRIANSNAWPQWKDGSEFRSIREAYMKR</sequence>
<keyword evidence="3" id="KW-0479">Metal-binding</keyword>
<dbReference type="PANTHER" id="PTHR12147">
    <property type="entry name" value="METALLOPEPTIDASE M28 FAMILY MEMBER"/>
    <property type="match status" value="1"/>
</dbReference>
<keyword evidence="6" id="KW-0862">Zinc</keyword>
<dbReference type="PATRIC" id="fig|1225176.3.peg.1754"/>
<dbReference type="PANTHER" id="PTHR12147:SF56">
    <property type="entry name" value="AMINOPEPTIDASE YDR415C-RELATED"/>
    <property type="match status" value="1"/>
</dbReference>
<dbReference type="Proteomes" id="UP000004478">
    <property type="component" value="Unassembled WGS sequence"/>
</dbReference>
<proteinExistence type="predicted"/>
<dbReference type="SUPFAM" id="SSF53187">
    <property type="entry name" value="Zn-dependent exopeptidases"/>
    <property type="match status" value="1"/>
</dbReference>
<evidence type="ECO:0000256" key="1">
    <source>
        <dbReference type="ARBA" id="ARBA00022438"/>
    </source>
</evidence>
<dbReference type="InterPro" id="IPR046450">
    <property type="entry name" value="PA_dom_sf"/>
</dbReference>
<dbReference type="GO" id="GO:0008235">
    <property type="term" value="F:metalloexopeptidase activity"/>
    <property type="evidence" value="ECO:0007669"/>
    <property type="project" value="InterPro"/>
</dbReference>
<dbReference type="PROSITE" id="PS51257">
    <property type="entry name" value="PROKAR_LIPOPROTEIN"/>
    <property type="match status" value="1"/>
</dbReference>
<dbReference type="InterPro" id="IPR045175">
    <property type="entry name" value="M28_fam"/>
</dbReference>
<evidence type="ECO:0000256" key="4">
    <source>
        <dbReference type="ARBA" id="ARBA00022729"/>
    </source>
</evidence>
<dbReference type="Gene3D" id="3.50.30.30">
    <property type="match status" value="1"/>
</dbReference>
<dbReference type="Pfam" id="PF04389">
    <property type="entry name" value="Peptidase_M28"/>
    <property type="match status" value="1"/>
</dbReference>
<dbReference type="AlphaFoldDB" id="K1LC08"/>
<evidence type="ECO:0000256" key="6">
    <source>
        <dbReference type="ARBA" id="ARBA00022833"/>
    </source>
</evidence>
<dbReference type="GO" id="GO:0006508">
    <property type="term" value="P:proteolysis"/>
    <property type="evidence" value="ECO:0007669"/>
    <property type="project" value="UniProtKB-KW"/>
</dbReference>
<organism evidence="8 9">
    <name type="scientific">Cecembia lonarensis (strain CCUG 58316 / KCTC 22772 / LW9)</name>
    <dbReference type="NCBI Taxonomy" id="1225176"/>
    <lineage>
        <taxon>Bacteria</taxon>
        <taxon>Pseudomonadati</taxon>
        <taxon>Bacteroidota</taxon>
        <taxon>Cytophagia</taxon>
        <taxon>Cytophagales</taxon>
        <taxon>Cyclobacteriaceae</taxon>
        <taxon>Cecembia</taxon>
    </lineage>
</organism>